<accession>A0A0R0ASX4</accession>
<gene>
    <name evidence="1" type="ORF">ARC78_05735</name>
</gene>
<dbReference type="EMBL" id="LLXS01000008">
    <property type="protein sequence ID" value="KRG44289.1"/>
    <property type="molecule type" value="Genomic_DNA"/>
</dbReference>
<comment type="caution">
    <text evidence="1">The sequence shown here is derived from an EMBL/GenBank/DDBJ whole genome shotgun (WGS) entry which is preliminary data.</text>
</comment>
<evidence type="ECO:0000313" key="2">
    <source>
        <dbReference type="Proteomes" id="UP000050836"/>
    </source>
</evidence>
<dbReference type="Proteomes" id="UP000050836">
    <property type="component" value="Unassembled WGS sequence"/>
</dbReference>
<sequence length="161" mass="17108">MTQNVVSLVLSDAQVAAATTGLKQIESALPGLISLPAEDARGLVFMGERSGPFVRRTLRVVEEHPHVVPASLDIPAAQADLLAYDQLVPLLERLQYLTSRVQDTVNALGSDLMSTALDAYGHIKVSGNDHGLEDLRRQLGSRFRGTRTAAPAVQAEVAGAG</sequence>
<proteinExistence type="predicted"/>
<reference evidence="1 2" key="1">
    <citation type="submission" date="2015-10" db="EMBL/GenBank/DDBJ databases">
        <title>Genome sequencing and analysis of members of genus Stenotrophomonas.</title>
        <authorList>
            <person name="Patil P.P."/>
            <person name="Midha S."/>
            <person name="Patil P.B."/>
        </authorList>
    </citation>
    <scope>NUCLEOTIDE SEQUENCE [LARGE SCALE GENOMIC DNA]</scope>
    <source>
        <strain evidence="1 2">JCM 9942</strain>
    </source>
</reference>
<dbReference type="AlphaFoldDB" id="A0A0R0ASX4"/>
<dbReference type="RefSeq" id="WP_057505755.1">
    <property type="nucleotide sequence ID" value="NZ_LLXS01000008.1"/>
</dbReference>
<keyword evidence="2" id="KW-1185">Reference proteome</keyword>
<name>A0A0R0ASX4_9GAMM</name>
<protein>
    <submittedName>
        <fullName evidence="1">Uncharacterized protein</fullName>
    </submittedName>
</protein>
<organism evidence="1 2">
    <name type="scientific">Stenotrophomonas pictorum JCM 9942</name>
    <dbReference type="NCBI Taxonomy" id="1236960"/>
    <lineage>
        <taxon>Bacteria</taxon>
        <taxon>Pseudomonadati</taxon>
        <taxon>Pseudomonadota</taxon>
        <taxon>Gammaproteobacteria</taxon>
        <taxon>Lysobacterales</taxon>
        <taxon>Lysobacteraceae</taxon>
        <taxon>Stenotrophomonas</taxon>
    </lineage>
</organism>
<evidence type="ECO:0000313" key="1">
    <source>
        <dbReference type="EMBL" id="KRG44289.1"/>
    </source>
</evidence>